<dbReference type="InterPro" id="IPR036864">
    <property type="entry name" value="Zn2-C6_fun-type_DNA-bd_sf"/>
</dbReference>
<dbReference type="OrthoDB" id="4330117at2759"/>
<dbReference type="InterPro" id="IPR001138">
    <property type="entry name" value="Zn2Cys6_DnaBD"/>
</dbReference>
<dbReference type="Pfam" id="PF00172">
    <property type="entry name" value="Zn_clus"/>
    <property type="match status" value="1"/>
</dbReference>
<keyword evidence="4" id="KW-0539">Nucleus</keyword>
<dbReference type="Proteomes" id="UP000326950">
    <property type="component" value="Unassembled WGS sequence"/>
</dbReference>
<evidence type="ECO:0000259" key="6">
    <source>
        <dbReference type="PROSITE" id="PS50048"/>
    </source>
</evidence>
<evidence type="ECO:0000256" key="2">
    <source>
        <dbReference type="ARBA" id="ARBA00023125"/>
    </source>
</evidence>
<dbReference type="AlphaFoldDB" id="A0A5N6V9Z7"/>
<dbReference type="SUPFAM" id="SSF57701">
    <property type="entry name" value="Zn2/Cys6 DNA-binding domain"/>
    <property type="match status" value="1"/>
</dbReference>
<dbReference type="GO" id="GO:0008270">
    <property type="term" value="F:zinc ion binding"/>
    <property type="evidence" value="ECO:0007669"/>
    <property type="project" value="InterPro"/>
</dbReference>
<keyword evidence="1" id="KW-0805">Transcription regulation</keyword>
<proteinExistence type="predicted"/>
<protein>
    <recommendedName>
        <fullName evidence="6">Zn(2)-C6 fungal-type domain-containing protein</fullName>
    </recommendedName>
</protein>
<dbReference type="PROSITE" id="PS00463">
    <property type="entry name" value="ZN2_CY6_FUNGAL_1"/>
    <property type="match status" value="1"/>
</dbReference>
<feature type="compositionally biased region" description="Polar residues" evidence="5">
    <location>
        <begin position="55"/>
        <end position="69"/>
    </location>
</feature>
<dbReference type="GO" id="GO:0000981">
    <property type="term" value="F:DNA-binding transcription factor activity, RNA polymerase II-specific"/>
    <property type="evidence" value="ECO:0007669"/>
    <property type="project" value="InterPro"/>
</dbReference>
<dbReference type="GO" id="GO:0003677">
    <property type="term" value="F:DNA binding"/>
    <property type="evidence" value="ECO:0007669"/>
    <property type="project" value="UniProtKB-KW"/>
</dbReference>
<keyword evidence="3" id="KW-0804">Transcription</keyword>
<name>A0A5N6V9Z7_ASPTM</name>
<evidence type="ECO:0000256" key="5">
    <source>
        <dbReference type="SAM" id="MobiDB-lite"/>
    </source>
</evidence>
<dbReference type="SMART" id="SM00066">
    <property type="entry name" value="GAL4"/>
    <property type="match status" value="1"/>
</dbReference>
<dbReference type="Gene3D" id="4.10.240.10">
    <property type="entry name" value="Zn(2)-C6 fungal-type DNA-binding domain"/>
    <property type="match status" value="1"/>
</dbReference>
<organism evidence="7 8">
    <name type="scientific">Aspergillus tamarii</name>
    <dbReference type="NCBI Taxonomy" id="41984"/>
    <lineage>
        <taxon>Eukaryota</taxon>
        <taxon>Fungi</taxon>
        <taxon>Dikarya</taxon>
        <taxon>Ascomycota</taxon>
        <taxon>Pezizomycotina</taxon>
        <taxon>Eurotiomycetes</taxon>
        <taxon>Eurotiomycetidae</taxon>
        <taxon>Eurotiales</taxon>
        <taxon>Aspergillaceae</taxon>
        <taxon>Aspergillus</taxon>
        <taxon>Aspergillus subgen. Circumdati</taxon>
    </lineage>
</organism>
<evidence type="ECO:0000256" key="4">
    <source>
        <dbReference type="ARBA" id="ARBA00023242"/>
    </source>
</evidence>
<keyword evidence="2" id="KW-0238">DNA-binding</keyword>
<evidence type="ECO:0000256" key="1">
    <source>
        <dbReference type="ARBA" id="ARBA00023015"/>
    </source>
</evidence>
<keyword evidence="8" id="KW-1185">Reference proteome</keyword>
<evidence type="ECO:0000256" key="3">
    <source>
        <dbReference type="ARBA" id="ARBA00023163"/>
    </source>
</evidence>
<dbReference type="PROSITE" id="PS50048">
    <property type="entry name" value="ZN2_CY6_FUNGAL_2"/>
    <property type="match status" value="1"/>
</dbReference>
<feature type="compositionally biased region" description="Basic residues" evidence="5">
    <location>
        <begin position="45"/>
        <end position="54"/>
    </location>
</feature>
<accession>A0A5N6V9Z7</accession>
<dbReference type="EMBL" id="ML738587">
    <property type="protein sequence ID" value="KAE8167845.1"/>
    <property type="molecule type" value="Genomic_DNA"/>
</dbReference>
<evidence type="ECO:0000313" key="7">
    <source>
        <dbReference type="EMBL" id="KAE8167845.1"/>
    </source>
</evidence>
<dbReference type="CDD" id="cd00067">
    <property type="entry name" value="GAL4"/>
    <property type="match status" value="1"/>
</dbReference>
<sequence length="507" mass="55682">MYEPPSRQACDRCHDLKLRCHRIDAGKCSRCLRAGASCVFSPSNRGRRPNHRRSNSQTSHWMSDGQSNVKLAPRISQRLRPPPLDSLDSQNQLNPPDPSGTCRLEGTTDAYRGRLGREDPEDASQEQSHTINTERIPGASGYIAGLSLPDLCMGVDPSVTIPESFPRSLSHSDGPMESDVFARFNRPNEATLTPITDTHLPFFEPFSVLGVPETVPSEHGTGPTQHLDPSQAADGGRKVGPQTRFLQQFMEDLLEIDMDLIRHTLEDPVLFDSTSVSTNLGGNGNNPPPADCAIDTTFVLTQRFINLLRRGDNWTSQTNAAQNAQWKLPLLESSSFSSRFQQLITKTTPQSTPGVSEINSQQPEMVLDQPSLLHALSTYLRLIDTYYITFSQTADKFGTALAKGLPIPLPSLQIGAFAMDDPAGHIVLVIQSALQLLDRLGDLVNKLSAPFLAEKMGDINVSRPPSPPSGPNAVKIIMVAVRERESQCMQIAARLQSCCREVQRSRG</sequence>
<evidence type="ECO:0000313" key="8">
    <source>
        <dbReference type="Proteomes" id="UP000326950"/>
    </source>
</evidence>
<gene>
    <name evidence="7" type="ORF">BDV40DRAFT_128902</name>
</gene>
<reference evidence="7 8" key="1">
    <citation type="submission" date="2019-04" db="EMBL/GenBank/DDBJ databases">
        <title>Friends and foes A comparative genomics study of 23 Aspergillus species from section Flavi.</title>
        <authorList>
            <consortium name="DOE Joint Genome Institute"/>
            <person name="Kjaerbolling I."/>
            <person name="Vesth T."/>
            <person name="Frisvad J.C."/>
            <person name="Nybo J.L."/>
            <person name="Theobald S."/>
            <person name="Kildgaard S."/>
            <person name="Isbrandt T."/>
            <person name="Kuo A."/>
            <person name="Sato A."/>
            <person name="Lyhne E.K."/>
            <person name="Kogle M.E."/>
            <person name="Wiebenga A."/>
            <person name="Kun R.S."/>
            <person name="Lubbers R.J."/>
            <person name="Makela M.R."/>
            <person name="Barry K."/>
            <person name="Chovatia M."/>
            <person name="Clum A."/>
            <person name="Daum C."/>
            <person name="Haridas S."/>
            <person name="He G."/>
            <person name="LaButti K."/>
            <person name="Lipzen A."/>
            <person name="Mondo S."/>
            <person name="Riley R."/>
            <person name="Salamov A."/>
            <person name="Simmons B.A."/>
            <person name="Magnuson J.K."/>
            <person name="Henrissat B."/>
            <person name="Mortensen U.H."/>
            <person name="Larsen T.O."/>
            <person name="Devries R.P."/>
            <person name="Grigoriev I.V."/>
            <person name="Machida M."/>
            <person name="Baker S.E."/>
            <person name="Andersen M.R."/>
        </authorList>
    </citation>
    <scope>NUCLEOTIDE SEQUENCE [LARGE SCALE GENOMIC DNA]</scope>
    <source>
        <strain evidence="7 8">CBS 117626</strain>
    </source>
</reference>
<dbReference type="GO" id="GO:0009893">
    <property type="term" value="P:positive regulation of metabolic process"/>
    <property type="evidence" value="ECO:0007669"/>
    <property type="project" value="UniProtKB-ARBA"/>
</dbReference>
<feature type="region of interest" description="Disordered" evidence="5">
    <location>
        <begin position="213"/>
        <end position="239"/>
    </location>
</feature>
<feature type="domain" description="Zn(2)-C6 fungal-type" evidence="6">
    <location>
        <begin position="9"/>
        <end position="40"/>
    </location>
</feature>
<feature type="region of interest" description="Disordered" evidence="5">
    <location>
        <begin position="42"/>
        <end position="136"/>
    </location>
</feature>